<accession>A0A382EKP5</accession>
<dbReference type="AlphaFoldDB" id="A0A382EKP5"/>
<evidence type="ECO:0000313" key="1">
    <source>
        <dbReference type="EMBL" id="SVB50483.1"/>
    </source>
</evidence>
<dbReference type="EMBL" id="UINC01044690">
    <property type="protein sequence ID" value="SVB50483.1"/>
    <property type="molecule type" value="Genomic_DNA"/>
</dbReference>
<organism evidence="1">
    <name type="scientific">marine metagenome</name>
    <dbReference type="NCBI Taxonomy" id="408172"/>
    <lineage>
        <taxon>unclassified sequences</taxon>
        <taxon>metagenomes</taxon>
        <taxon>ecological metagenomes</taxon>
    </lineage>
</organism>
<protein>
    <submittedName>
        <fullName evidence="1">Uncharacterized protein</fullName>
    </submittedName>
</protein>
<feature type="non-terminal residue" evidence="1">
    <location>
        <position position="80"/>
    </location>
</feature>
<sequence length="80" mass="9356">MMDYWRNLAFEKHSEPYRNQAKQSWNIEKSHRLYGNPAFIQVTASFNRIKKGKSVPGSVIVVHTMLQGHSHDFLDPVKRT</sequence>
<reference evidence="1" key="1">
    <citation type="submission" date="2018-05" db="EMBL/GenBank/DDBJ databases">
        <authorList>
            <person name="Lanie J.A."/>
            <person name="Ng W.-L."/>
            <person name="Kazmierczak K.M."/>
            <person name="Andrzejewski T.M."/>
            <person name="Davidsen T.M."/>
            <person name="Wayne K.J."/>
            <person name="Tettelin H."/>
            <person name="Glass J.I."/>
            <person name="Rusch D."/>
            <person name="Podicherti R."/>
            <person name="Tsui H.-C.T."/>
            <person name="Winkler M.E."/>
        </authorList>
    </citation>
    <scope>NUCLEOTIDE SEQUENCE</scope>
</reference>
<proteinExistence type="predicted"/>
<gene>
    <name evidence="1" type="ORF">METZ01_LOCUS203337</name>
</gene>
<name>A0A382EKP5_9ZZZZ</name>